<dbReference type="SUPFAM" id="SSF50715">
    <property type="entry name" value="Ribosomal protein L25-like"/>
    <property type="match status" value="1"/>
</dbReference>
<dbReference type="EMBL" id="BARU01043254">
    <property type="protein sequence ID" value="GAH79374.1"/>
    <property type="molecule type" value="Genomic_DNA"/>
</dbReference>
<comment type="caution">
    <text evidence="8">The sequence shown here is derived from an EMBL/GenBank/DDBJ whole genome shotgun (WGS) entry which is preliminary data.</text>
</comment>
<protein>
    <submittedName>
        <fullName evidence="8">Uncharacterized protein</fullName>
    </submittedName>
</protein>
<evidence type="ECO:0000256" key="5">
    <source>
        <dbReference type="SAM" id="MobiDB-lite"/>
    </source>
</evidence>
<feature type="compositionally biased region" description="Basic and acidic residues" evidence="5">
    <location>
        <begin position="170"/>
        <end position="179"/>
    </location>
</feature>
<feature type="domain" description="Large ribosomal subunit protein bL25 beta" evidence="7">
    <location>
        <begin position="55"/>
        <end position="138"/>
    </location>
</feature>
<feature type="domain" description="Large ribosomal subunit protein bL25 L25" evidence="6">
    <location>
        <begin position="3"/>
        <end position="47"/>
    </location>
</feature>
<dbReference type="Gene3D" id="2.170.120.20">
    <property type="entry name" value="Ribosomal protein L25, beta domain"/>
    <property type="match status" value="1"/>
</dbReference>
<evidence type="ECO:0000313" key="8">
    <source>
        <dbReference type="EMBL" id="GAH79374.1"/>
    </source>
</evidence>
<dbReference type="InterPro" id="IPR011035">
    <property type="entry name" value="Ribosomal_bL25/Gln-tRNA_synth"/>
</dbReference>
<dbReference type="PANTHER" id="PTHR33284">
    <property type="entry name" value="RIBOSOMAL PROTEIN L25/GLN-TRNA SYNTHETASE, ANTI-CODON-BINDING DOMAIN-CONTAINING PROTEIN"/>
    <property type="match status" value="1"/>
</dbReference>
<organism evidence="8">
    <name type="scientific">marine sediment metagenome</name>
    <dbReference type="NCBI Taxonomy" id="412755"/>
    <lineage>
        <taxon>unclassified sequences</taxon>
        <taxon>metagenomes</taxon>
        <taxon>ecological metagenomes</taxon>
    </lineage>
</organism>
<evidence type="ECO:0000259" key="7">
    <source>
        <dbReference type="Pfam" id="PF14693"/>
    </source>
</evidence>
<dbReference type="PANTHER" id="PTHR33284:SF1">
    <property type="entry name" value="RIBOSOMAL PROTEIN L25_GLN-TRNA SYNTHETASE, ANTI-CODON-BINDING DOMAIN-CONTAINING PROTEIN"/>
    <property type="match status" value="1"/>
</dbReference>
<keyword evidence="3" id="KW-0689">Ribosomal protein</keyword>
<reference evidence="8" key="1">
    <citation type="journal article" date="2014" name="Front. Microbiol.">
        <title>High frequency of phylogenetically diverse reductive dehalogenase-homologous genes in deep subseafloor sedimentary metagenomes.</title>
        <authorList>
            <person name="Kawai M."/>
            <person name="Futagami T."/>
            <person name="Toyoda A."/>
            <person name="Takaki Y."/>
            <person name="Nishi S."/>
            <person name="Hori S."/>
            <person name="Arai W."/>
            <person name="Tsubouchi T."/>
            <person name="Morono Y."/>
            <person name="Uchiyama I."/>
            <person name="Ito T."/>
            <person name="Fujiyama A."/>
            <person name="Inagaki F."/>
            <person name="Takami H."/>
        </authorList>
    </citation>
    <scope>NUCLEOTIDE SEQUENCE</scope>
    <source>
        <strain evidence="8">Expedition CK06-06</strain>
    </source>
</reference>
<dbReference type="InterPro" id="IPR001021">
    <property type="entry name" value="Ribosomal_bL25_long"/>
</dbReference>
<keyword evidence="2" id="KW-0694">RNA-binding</keyword>
<dbReference type="Pfam" id="PF14693">
    <property type="entry name" value="Ribosomal_TL5_C"/>
    <property type="match status" value="1"/>
</dbReference>
<gene>
    <name evidence="8" type="ORF">S03H2_66275</name>
</gene>
<dbReference type="InterPro" id="IPR020930">
    <property type="entry name" value="Ribosomal_uL5_bac-type"/>
</dbReference>
<dbReference type="AlphaFoldDB" id="X1JM82"/>
<sequence>QLQHIIAQAGMSRLINLRIDNDKQPKSVFIREVQRDVLSNQLLHVDFYQVIKGEKIAVDVPIVLVGEAPAMKEKGRMLTHGITSLSIECLPGSVPPQIEIDLSPLEEVEQAIYVRDIVLSPDITVHADPDQLLVKISEAIIKEEEVVVAAEVEEEVEAEAEAEAEAPAEGEAKKPPADS</sequence>
<dbReference type="GO" id="GO:0006412">
    <property type="term" value="P:translation"/>
    <property type="evidence" value="ECO:0007669"/>
    <property type="project" value="InterPro"/>
</dbReference>
<name>X1JM82_9ZZZZ</name>
<keyword evidence="1" id="KW-0699">rRNA-binding</keyword>
<dbReference type="InterPro" id="IPR020056">
    <property type="entry name" value="Rbsml_bL25/Gln-tRNA_synth_N"/>
</dbReference>
<dbReference type="InterPro" id="IPR037121">
    <property type="entry name" value="Ribosomal_bL25_C"/>
</dbReference>
<evidence type="ECO:0000256" key="3">
    <source>
        <dbReference type="ARBA" id="ARBA00022980"/>
    </source>
</evidence>
<feature type="region of interest" description="Disordered" evidence="5">
    <location>
        <begin position="153"/>
        <end position="179"/>
    </location>
</feature>
<feature type="compositionally biased region" description="Acidic residues" evidence="5">
    <location>
        <begin position="153"/>
        <end position="168"/>
    </location>
</feature>
<evidence type="ECO:0000256" key="4">
    <source>
        <dbReference type="ARBA" id="ARBA00023274"/>
    </source>
</evidence>
<dbReference type="InterPro" id="IPR029751">
    <property type="entry name" value="Ribosomal_L25_dom"/>
</dbReference>
<accession>X1JM82</accession>
<keyword evidence="4" id="KW-0687">Ribonucleoprotein</keyword>
<dbReference type="Gene3D" id="2.40.240.10">
    <property type="entry name" value="Ribosomal Protein L25, Chain P"/>
    <property type="match status" value="1"/>
</dbReference>
<feature type="non-terminal residue" evidence="8">
    <location>
        <position position="1"/>
    </location>
</feature>
<dbReference type="GO" id="GO:0008097">
    <property type="term" value="F:5S rRNA binding"/>
    <property type="evidence" value="ECO:0007669"/>
    <property type="project" value="InterPro"/>
</dbReference>
<dbReference type="GO" id="GO:0003735">
    <property type="term" value="F:structural constituent of ribosome"/>
    <property type="evidence" value="ECO:0007669"/>
    <property type="project" value="InterPro"/>
</dbReference>
<evidence type="ECO:0000256" key="1">
    <source>
        <dbReference type="ARBA" id="ARBA00022730"/>
    </source>
</evidence>
<dbReference type="Pfam" id="PF01386">
    <property type="entry name" value="Ribosomal_L25p"/>
    <property type="match status" value="1"/>
</dbReference>
<dbReference type="CDD" id="cd00495">
    <property type="entry name" value="Ribosomal_L25_TL5_CTC"/>
    <property type="match status" value="1"/>
</dbReference>
<dbReference type="NCBIfam" id="TIGR00731">
    <property type="entry name" value="bL25_bact_ctc"/>
    <property type="match status" value="1"/>
</dbReference>
<evidence type="ECO:0000259" key="6">
    <source>
        <dbReference type="Pfam" id="PF01386"/>
    </source>
</evidence>
<evidence type="ECO:0000256" key="2">
    <source>
        <dbReference type="ARBA" id="ARBA00022884"/>
    </source>
</evidence>
<dbReference type="InterPro" id="IPR020057">
    <property type="entry name" value="Ribosomal_bL25_b-dom"/>
</dbReference>
<proteinExistence type="predicted"/>
<dbReference type="GO" id="GO:0022625">
    <property type="term" value="C:cytosolic large ribosomal subunit"/>
    <property type="evidence" value="ECO:0007669"/>
    <property type="project" value="TreeGrafter"/>
</dbReference>